<accession>A0AAP3BGQ3</accession>
<reference evidence="1" key="1">
    <citation type="submission" date="2022-11" db="EMBL/GenBank/DDBJ databases">
        <title>Genomic repertoires linked with pathogenic potency of arthritogenic Prevotella copri isolated from the gut of rheumatoid arthritis patients.</title>
        <authorList>
            <person name="Nii T."/>
            <person name="Maeda Y."/>
            <person name="Motooka D."/>
            <person name="Naito M."/>
            <person name="Matsumoto Y."/>
            <person name="Ogawa T."/>
            <person name="Oguro-Igashira E."/>
            <person name="Kishikawa T."/>
            <person name="Yamashita M."/>
            <person name="Koizumi S."/>
            <person name="Kurakawa T."/>
            <person name="Okumura R."/>
            <person name="Kayama H."/>
            <person name="Murakami M."/>
            <person name="Sakaguchi T."/>
            <person name="Das B."/>
            <person name="Nakamura S."/>
            <person name="Okada Y."/>
            <person name="Kumanogoh A."/>
            <person name="Takeda K."/>
        </authorList>
    </citation>
    <scope>NUCLEOTIDE SEQUENCE</scope>
    <source>
        <strain evidence="1">F3-75</strain>
    </source>
</reference>
<organism evidence="1 2">
    <name type="scientific">Segatella copri</name>
    <dbReference type="NCBI Taxonomy" id="165179"/>
    <lineage>
        <taxon>Bacteria</taxon>
        <taxon>Pseudomonadati</taxon>
        <taxon>Bacteroidota</taxon>
        <taxon>Bacteroidia</taxon>
        <taxon>Bacteroidales</taxon>
        <taxon>Prevotellaceae</taxon>
        <taxon>Segatella</taxon>
    </lineage>
</organism>
<evidence type="ECO:0000313" key="1">
    <source>
        <dbReference type="EMBL" id="MCW4129736.1"/>
    </source>
</evidence>
<dbReference type="AlphaFoldDB" id="A0AAP3BGQ3"/>
<name>A0AAP3BGQ3_9BACT</name>
<protein>
    <submittedName>
        <fullName evidence="1">Uncharacterized protein</fullName>
    </submittedName>
</protein>
<comment type="caution">
    <text evidence="1">The sequence shown here is derived from an EMBL/GenBank/DDBJ whole genome shotgun (WGS) entry which is preliminary data.</text>
</comment>
<dbReference type="Proteomes" id="UP001209344">
    <property type="component" value="Unassembled WGS sequence"/>
</dbReference>
<proteinExistence type="predicted"/>
<dbReference type="RefSeq" id="WP_264967108.1">
    <property type="nucleotide sequence ID" value="NZ_JAPDVK010000004.1"/>
</dbReference>
<sequence>MKELKEIRLNDTNLRLNGNLVTGGILPQKISELTRTVTLTGDTVIDGPVYTAKLVIENGDAEFKGAVFSQKEIYVNTDTKGSVVFRKAVSSSQAVTSRAKDCILTFCSDINAKEVTLCNTFVAGSIYADEVYLDGCVVIGGVFATNHIEMKNSIVGTFNSPEVSASGNLGLLLPSAFSQQPIAVVSPFNLFNLSLVDLGSLYRHLPEKEGSGIINMDVEGDDVLTSLRDDQSQRSIHCYTVANKVLMADMLDSDQFQNHFLLKAAALGSQMLKAYGLGKDADGKDTSLSIESIRSFFFDLLTGKVKAQPISGSVSIGQLLDK</sequence>
<dbReference type="EMBL" id="JAPDVK010000004">
    <property type="protein sequence ID" value="MCW4129736.1"/>
    <property type="molecule type" value="Genomic_DNA"/>
</dbReference>
<evidence type="ECO:0000313" key="2">
    <source>
        <dbReference type="Proteomes" id="UP001209344"/>
    </source>
</evidence>
<gene>
    <name evidence="1" type="ORF">ONT16_16120</name>
</gene>